<dbReference type="Proteomes" id="UP000070675">
    <property type="component" value="Unassembled WGS sequence"/>
</dbReference>
<dbReference type="GO" id="GO:0071555">
    <property type="term" value="P:cell wall organization"/>
    <property type="evidence" value="ECO:0007669"/>
    <property type="project" value="TreeGrafter"/>
</dbReference>
<feature type="transmembrane region" description="Helical" evidence="6">
    <location>
        <begin position="177"/>
        <end position="194"/>
    </location>
</feature>
<evidence type="ECO:0000259" key="7">
    <source>
        <dbReference type="Pfam" id="PF00905"/>
    </source>
</evidence>
<accession>A0A133XWK3</accession>
<feature type="transmembrane region" description="Helical" evidence="6">
    <location>
        <begin position="224"/>
        <end position="242"/>
    </location>
</feature>
<evidence type="ECO:0000256" key="1">
    <source>
        <dbReference type="ARBA" id="ARBA00004141"/>
    </source>
</evidence>
<dbReference type="SUPFAM" id="SSF56601">
    <property type="entry name" value="beta-lactamase/transpeptidase-like"/>
    <property type="match status" value="1"/>
</dbReference>
<keyword evidence="5 6" id="KW-0472">Membrane</keyword>
<evidence type="ECO:0000256" key="6">
    <source>
        <dbReference type="SAM" id="Phobius"/>
    </source>
</evidence>
<proteinExistence type="predicted"/>
<dbReference type="Gene3D" id="3.90.1310.10">
    <property type="entry name" value="Penicillin-binding protein 2a (Domain 2)"/>
    <property type="match status" value="1"/>
</dbReference>
<dbReference type="EMBL" id="LSCR01000005">
    <property type="protein sequence ID" value="KXB35318.1"/>
    <property type="molecule type" value="Genomic_DNA"/>
</dbReference>
<evidence type="ECO:0000313" key="10">
    <source>
        <dbReference type="Proteomes" id="UP000070675"/>
    </source>
</evidence>
<keyword evidence="2 6" id="KW-0812">Transmembrane</keyword>
<dbReference type="GO" id="GO:0008360">
    <property type="term" value="P:regulation of cell shape"/>
    <property type="evidence" value="ECO:0007669"/>
    <property type="project" value="UniProtKB-KW"/>
</dbReference>
<feature type="domain" description="Penicillin binding protein A dimerisation" evidence="8">
    <location>
        <begin position="524"/>
        <end position="606"/>
    </location>
</feature>
<dbReference type="GO" id="GO:0008658">
    <property type="term" value="F:penicillin binding"/>
    <property type="evidence" value="ECO:0007669"/>
    <property type="project" value="InterPro"/>
</dbReference>
<name>A0A133XWK3_9ACTN</name>
<dbReference type="InterPro" id="IPR001460">
    <property type="entry name" value="PCN-bd_Tpept"/>
</dbReference>
<dbReference type="PANTHER" id="PTHR30627">
    <property type="entry name" value="PEPTIDOGLYCAN D,D-TRANSPEPTIDASE"/>
    <property type="match status" value="1"/>
</dbReference>
<gene>
    <name evidence="9" type="ORF">HMPREF3192_00402</name>
</gene>
<evidence type="ECO:0000259" key="8">
    <source>
        <dbReference type="Pfam" id="PF21922"/>
    </source>
</evidence>
<evidence type="ECO:0000256" key="5">
    <source>
        <dbReference type="ARBA" id="ARBA00023136"/>
    </source>
</evidence>
<protein>
    <submittedName>
        <fullName evidence="9">Penicillin-binding protein, transpeptidase domain protein</fullName>
    </submittedName>
</protein>
<dbReference type="InterPro" id="IPR054120">
    <property type="entry name" value="PBPA_dimer"/>
</dbReference>
<evidence type="ECO:0000256" key="4">
    <source>
        <dbReference type="ARBA" id="ARBA00022989"/>
    </source>
</evidence>
<sequence length="950" mass="99499">MLLYALFMLNQNIALSFASLAVPFALLVAFVIAHIAVRLFAPEADPALLPIVFLLSGIGISFVTRLAPQLATNQLLWLFISVLAMIATLIAVPSLERLKKYTFTIGVAGIALLLLPMIIGVERGGSKLWLSLGPFSFQPGELAKILIVVFLASYFAENREALSASTRKIGPLAIPRLRMLTPVFVMWALSLLVVVFERDLGSALLFFTIFVVMLYVATGRLSYVIVSVLLLSIGAVVCYRLFGHVRVRVDIWLDPWKDPSGRGMQIVQSLYSLADGGMLGAGIGRGLPRLIPVVESDFIFSALGEELGLLGASAVLILYILLAVRAFATAARAKTDTAAFTTVGLITSLSFQAFIIVAGVTRLMPLTGVTLPFISQGGSSLLSSFIIVALILRAGDEGTGTTQELEGSGIRAKTPGAAGGAAVGAGALGAMGSKLAAKTTGAKAQIKGTTGSHFRARFSLQTPESGVLGRIALGHRLTSLIGFFTLMFAVLIANLTNVQVIQAQNYQNKPGNNHTIIKSAYVQRGSILTSDGKTLAESVKDEKGKYVRNYPSGAMAAHSVGYISTRYGASGVEASFNDTLTGKADYSTWPSALNALAGAKTPGNSVVLTINSKLQQIAEEALRGRVGSIVLLNPKTGAVLACASSPSFSHEKIGDLIAHDDGSGTLLNRATQTLYAPGSTFKVVSLAAALDSGAAQLNTQIKAPASVTVGNAEITNNRNADYGEISLQKALAVSANTAFAQLGEQVGAERLVSYANNFGYGTALGQDFPSKTSLMPKPDEMTLWETAWAACGQPVGEHKSPAGPQSTIMQNAVIAAAIANNGVVQNPYLVEQILSPEGTVISATSPKTLGQAIAPKTAGLLKQAMLSVITEGTGQAAKIPGVTIAGKTGTAQMGNNKINSLFIGFAPYDTPTLAISLCIEGKAGEDIQGDATRMAKKVLSRALEAHIQGS</sequence>
<feature type="transmembrane region" description="Helical" evidence="6">
    <location>
        <begin position="139"/>
        <end position="156"/>
    </location>
</feature>
<feature type="transmembrane region" description="Helical" evidence="6">
    <location>
        <begin position="477"/>
        <end position="495"/>
    </location>
</feature>
<keyword evidence="4 6" id="KW-1133">Transmembrane helix</keyword>
<organism evidence="9 10">
    <name type="scientific">Atopobium deltae</name>
    <dbReference type="NCBI Taxonomy" id="1393034"/>
    <lineage>
        <taxon>Bacteria</taxon>
        <taxon>Bacillati</taxon>
        <taxon>Actinomycetota</taxon>
        <taxon>Coriobacteriia</taxon>
        <taxon>Coriobacteriales</taxon>
        <taxon>Atopobiaceae</taxon>
        <taxon>Atopobium</taxon>
    </lineage>
</organism>
<feature type="transmembrane region" description="Helical" evidence="6">
    <location>
        <begin position="74"/>
        <end position="92"/>
    </location>
</feature>
<feature type="transmembrane region" description="Helical" evidence="6">
    <location>
        <begin position="101"/>
        <end position="119"/>
    </location>
</feature>
<dbReference type="Gene3D" id="3.40.710.10">
    <property type="entry name" value="DD-peptidase/beta-lactamase superfamily"/>
    <property type="match status" value="1"/>
</dbReference>
<feature type="transmembrane region" description="Helical" evidence="6">
    <location>
        <begin position="373"/>
        <end position="392"/>
    </location>
</feature>
<keyword evidence="3" id="KW-0133">Cell shape</keyword>
<feature type="domain" description="Penicillin-binding protein transpeptidase" evidence="7">
    <location>
        <begin position="627"/>
        <end position="938"/>
    </location>
</feature>
<dbReference type="PANTHER" id="PTHR30627:SF24">
    <property type="entry name" value="PENICILLIN-BINDING PROTEIN 4B"/>
    <property type="match status" value="1"/>
</dbReference>
<dbReference type="PATRIC" id="fig|1393034.3.peg.388"/>
<comment type="subcellular location">
    <subcellularLocation>
        <location evidence="1">Membrane</location>
        <topology evidence="1">Multi-pass membrane protein</topology>
    </subcellularLocation>
</comment>
<feature type="transmembrane region" description="Helical" evidence="6">
    <location>
        <begin position="47"/>
        <end position="68"/>
    </location>
</feature>
<dbReference type="Pfam" id="PF21922">
    <property type="entry name" value="PBP_dimer_2"/>
    <property type="match status" value="1"/>
</dbReference>
<dbReference type="AlphaFoldDB" id="A0A133XWK3"/>
<dbReference type="InterPro" id="IPR012338">
    <property type="entry name" value="Beta-lactam/transpept-like"/>
</dbReference>
<evidence type="ECO:0000256" key="2">
    <source>
        <dbReference type="ARBA" id="ARBA00022692"/>
    </source>
</evidence>
<keyword evidence="10" id="KW-1185">Reference proteome</keyword>
<reference evidence="10" key="1">
    <citation type="submission" date="2016-01" db="EMBL/GenBank/DDBJ databases">
        <authorList>
            <person name="Mitreva M."/>
            <person name="Pepin K.H."/>
            <person name="Mihindukulasuriya K.A."/>
            <person name="Fulton R."/>
            <person name="Fronick C."/>
            <person name="O'Laughlin M."/>
            <person name="Miner T."/>
            <person name="Herter B."/>
            <person name="Rosa B.A."/>
            <person name="Cordes M."/>
            <person name="Tomlinson C."/>
            <person name="Wollam A."/>
            <person name="Palsikar V.B."/>
            <person name="Mardis E.R."/>
            <person name="Wilson R.K."/>
        </authorList>
    </citation>
    <scope>NUCLEOTIDE SEQUENCE [LARGE SCALE GENOMIC DNA]</scope>
    <source>
        <strain evidence="10">DNF00019</strain>
    </source>
</reference>
<dbReference type="InterPro" id="IPR050515">
    <property type="entry name" value="Beta-lactam/transpept"/>
</dbReference>
<comment type="caution">
    <text evidence="9">The sequence shown here is derived from an EMBL/GenBank/DDBJ whole genome shotgun (WGS) entry which is preliminary data.</text>
</comment>
<dbReference type="InterPro" id="IPR001182">
    <property type="entry name" value="FtsW/RodA"/>
</dbReference>
<dbReference type="GO" id="GO:0051301">
    <property type="term" value="P:cell division"/>
    <property type="evidence" value="ECO:0007669"/>
    <property type="project" value="InterPro"/>
</dbReference>
<dbReference type="Pfam" id="PF01098">
    <property type="entry name" value="FTSW_RODA_SPOVE"/>
    <property type="match status" value="1"/>
</dbReference>
<feature type="transmembrane region" description="Helical" evidence="6">
    <location>
        <begin position="200"/>
        <end position="217"/>
    </location>
</feature>
<evidence type="ECO:0000313" key="9">
    <source>
        <dbReference type="EMBL" id="KXB35318.1"/>
    </source>
</evidence>
<evidence type="ECO:0000256" key="3">
    <source>
        <dbReference type="ARBA" id="ARBA00022960"/>
    </source>
</evidence>
<feature type="transmembrane region" description="Helical" evidence="6">
    <location>
        <begin position="12"/>
        <end position="35"/>
    </location>
</feature>
<dbReference type="STRING" id="1393034.HMPREF3192_00402"/>
<dbReference type="GO" id="GO:0005886">
    <property type="term" value="C:plasma membrane"/>
    <property type="evidence" value="ECO:0007669"/>
    <property type="project" value="TreeGrafter"/>
</dbReference>
<feature type="transmembrane region" description="Helical" evidence="6">
    <location>
        <begin position="340"/>
        <end position="361"/>
    </location>
</feature>
<feature type="transmembrane region" description="Helical" evidence="6">
    <location>
        <begin position="307"/>
        <end position="328"/>
    </location>
</feature>
<dbReference type="Pfam" id="PF00905">
    <property type="entry name" value="Transpeptidase"/>
    <property type="match status" value="1"/>
</dbReference>